<comment type="caution">
    <text evidence="4">The sequence shown here is derived from an EMBL/GenBank/DDBJ whole genome shotgun (WGS) entry which is preliminary data.</text>
</comment>
<dbReference type="PRINTS" id="PR00080">
    <property type="entry name" value="SDRFAMILY"/>
</dbReference>
<keyword evidence="2" id="KW-0560">Oxidoreductase</keyword>
<dbReference type="PANTHER" id="PTHR42760:SF133">
    <property type="entry name" value="3-OXOACYL-[ACYL-CARRIER-PROTEIN] REDUCTASE"/>
    <property type="match status" value="1"/>
</dbReference>
<dbReference type="EMBL" id="JARHTQ010000037">
    <property type="protein sequence ID" value="MDF2260625.1"/>
    <property type="molecule type" value="Genomic_DNA"/>
</dbReference>
<evidence type="ECO:0000313" key="5">
    <source>
        <dbReference type="Proteomes" id="UP001220022"/>
    </source>
</evidence>
<sequence>MTDGLEGKVALVTGGTRGIGRAIAERLRTAGAEVAVCGRRQPDALPDGITFFPADVRDPDAVSGLFAGLRGAYGRLDLLVNNAGGSPYAEAATVSPRFSHAIIELNLLAPLYCAQAANLIMREQDGGGSIVNIGSVSGVRPSPGTAAYGAAKAGLSSLTRSLAAEWAPKVRVNCLVVGLVLTEDGTGAPSEHSPGHYGDGAARRALAAAIPMGRLASPDEIADPVLFLASAGARYITGADLQIHGGGELPPHLHAAESRTDHPKVN</sequence>
<protein>
    <submittedName>
        <fullName evidence="4">SDR family oxidoreductase</fullName>
    </submittedName>
</protein>
<dbReference type="PRINTS" id="PR00081">
    <property type="entry name" value="GDHRDH"/>
</dbReference>
<dbReference type="InterPro" id="IPR020904">
    <property type="entry name" value="Sc_DH/Rdtase_CS"/>
</dbReference>
<dbReference type="CDD" id="cd05233">
    <property type="entry name" value="SDR_c"/>
    <property type="match status" value="1"/>
</dbReference>
<dbReference type="InterPro" id="IPR036291">
    <property type="entry name" value="NAD(P)-bd_dom_sf"/>
</dbReference>
<dbReference type="RefSeq" id="WP_275821441.1">
    <property type="nucleotide sequence ID" value="NZ_BAAANM010000009.1"/>
</dbReference>
<evidence type="ECO:0000256" key="3">
    <source>
        <dbReference type="SAM" id="MobiDB-lite"/>
    </source>
</evidence>
<feature type="region of interest" description="Disordered" evidence="3">
    <location>
        <begin position="247"/>
        <end position="266"/>
    </location>
</feature>
<dbReference type="PANTHER" id="PTHR42760">
    <property type="entry name" value="SHORT-CHAIN DEHYDROGENASES/REDUCTASES FAMILY MEMBER"/>
    <property type="match status" value="1"/>
</dbReference>
<name>A0ABT5ZC68_9ACTN</name>
<reference evidence="4 5" key="1">
    <citation type="submission" date="2023-03" db="EMBL/GenBank/DDBJ databases">
        <title>Draft genome sequence of type strain Streptomyces ferralitis JCM 14344.</title>
        <authorList>
            <person name="Klaysubun C."/>
            <person name="Duangmal K."/>
        </authorList>
    </citation>
    <scope>NUCLEOTIDE SEQUENCE [LARGE SCALE GENOMIC DNA]</scope>
    <source>
        <strain evidence="4 5">JCM 14344</strain>
    </source>
</reference>
<comment type="similarity">
    <text evidence="1">Belongs to the short-chain dehydrogenases/reductases (SDR) family.</text>
</comment>
<dbReference type="Proteomes" id="UP001220022">
    <property type="component" value="Unassembled WGS sequence"/>
</dbReference>
<dbReference type="InterPro" id="IPR002347">
    <property type="entry name" value="SDR_fam"/>
</dbReference>
<dbReference type="Pfam" id="PF13561">
    <property type="entry name" value="adh_short_C2"/>
    <property type="match status" value="1"/>
</dbReference>
<dbReference type="NCBIfam" id="NF005893">
    <property type="entry name" value="PRK07856.1"/>
    <property type="match status" value="1"/>
</dbReference>
<evidence type="ECO:0000313" key="4">
    <source>
        <dbReference type="EMBL" id="MDF2260625.1"/>
    </source>
</evidence>
<dbReference type="SUPFAM" id="SSF51735">
    <property type="entry name" value="NAD(P)-binding Rossmann-fold domains"/>
    <property type="match status" value="1"/>
</dbReference>
<evidence type="ECO:0000256" key="2">
    <source>
        <dbReference type="ARBA" id="ARBA00023002"/>
    </source>
</evidence>
<dbReference type="Gene3D" id="3.40.50.720">
    <property type="entry name" value="NAD(P)-binding Rossmann-like Domain"/>
    <property type="match status" value="1"/>
</dbReference>
<evidence type="ECO:0000256" key="1">
    <source>
        <dbReference type="ARBA" id="ARBA00006484"/>
    </source>
</evidence>
<keyword evidence="5" id="KW-1185">Reference proteome</keyword>
<accession>A0ABT5ZC68</accession>
<proteinExistence type="inferred from homology"/>
<dbReference type="PROSITE" id="PS00061">
    <property type="entry name" value="ADH_SHORT"/>
    <property type="match status" value="1"/>
</dbReference>
<feature type="compositionally biased region" description="Basic and acidic residues" evidence="3">
    <location>
        <begin position="254"/>
        <end position="266"/>
    </location>
</feature>
<gene>
    <name evidence="4" type="ORF">P2L57_34425</name>
</gene>
<organism evidence="4 5">
    <name type="scientific">Streptantibioticus ferralitis</name>
    <dbReference type="NCBI Taxonomy" id="236510"/>
    <lineage>
        <taxon>Bacteria</taxon>
        <taxon>Bacillati</taxon>
        <taxon>Actinomycetota</taxon>
        <taxon>Actinomycetes</taxon>
        <taxon>Kitasatosporales</taxon>
        <taxon>Streptomycetaceae</taxon>
        <taxon>Streptantibioticus</taxon>
    </lineage>
</organism>